<keyword evidence="4" id="KW-0472">Membrane</keyword>
<dbReference type="Gramene" id="TraesCS5B03G0701900.1">
    <property type="protein sequence ID" value="TraesCS5B03G0701900.1.CDS"/>
    <property type="gene ID" value="TraesCS5B03G0701900"/>
</dbReference>
<dbReference type="SMR" id="A0A3B6LP30"/>
<dbReference type="PROSITE" id="PS00061">
    <property type="entry name" value="ADH_SHORT"/>
    <property type="match status" value="1"/>
</dbReference>
<dbReference type="InterPro" id="IPR051019">
    <property type="entry name" value="VLCFA-Steroid_DH"/>
</dbReference>
<evidence type="ECO:0000313" key="5">
    <source>
        <dbReference type="EnsemblPlants" id="TraesCS5B02G268900.1"/>
    </source>
</evidence>
<dbReference type="Gramene" id="TraesCLE_scaffold_137101_01G000300.1">
    <property type="protein sequence ID" value="TraesCLE_scaffold_137101_01G000300.1"/>
    <property type="gene ID" value="TraesCLE_scaffold_137101_01G000300"/>
</dbReference>
<dbReference type="Gramene" id="TraesCAD_scaffold_104082_01G000100.1">
    <property type="protein sequence ID" value="TraesCAD_scaffold_104082_01G000100.1"/>
    <property type="gene ID" value="TraesCAD_scaffold_104082_01G000100"/>
</dbReference>
<dbReference type="PRINTS" id="PR00081">
    <property type="entry name" value="GDHRDH"/>
</dbReference>
<gene>
    <name evidence="5" type="primary">LOC123116420</name>
</gene>
<dbReference type="GeneID" id="123116420"/>
<dbReference type="CDD" id="cd05356">
    <property type="entry name" value="17beta-HSD1_like_SDR_c"/>
    <property type="match status" value="1"/>
</dbReference>
<dbReference type="Gramene" id="TraesWEE_scaffold_060379_01G000100.1">
    <property type="protein sequence ID" value="TraesWEE_scaffold_060379_01G000100.1"/>
    <property type="gene ID" value="TraesWEE_scaffold_060379_01G000100"/>
</dbReference>
<evidence type="ECO:0000313" key="6">
    <source>
        <dbReference type="Proteomes" id="UP000019116"/>
    </source>
</evidence>
<dbReference type="GO" id="GO:0005783">
    <property type="term" value="C:endoplasmic reticulum"/>
    <property type="evidence" value="ECO:0000318"/>
    <property type="project" value="GO_Central"/>
</dbReference>
<dbReference type="KEGG" id="taes:123116420"/>
<dbReference type="Proteomes" id="UP000019116">
    <property type="component" value="Chromosome 5B"/>
</dbReference>
<dbReference type="InterPro" id="IPR020904">
    <property type="entry name" value="Sc_DH/Rdtase_CS"/>
</dbReference>
<accession>A0A3B6LP30</accession>
<dbReference type="PANTHER" id="PTHR43899">
    <property type="entry name" value="RH59310P"/>
    <property type="match status" value="1"/>
</dbReference>
<dbReference type="Gene3D" id="3.40.50.720">
    <property type="entry name" value="NAD(P)-binding Rossmann-like Domain"/>
    <property type="match status" value="1"/>
</dbReference>
<keyword evidence="4" id="KW-0812">Transmembrane</keyword>
<dbReference type="SUPFAM" id="SSF51735">
    <property type="entry name" value="NAD(P)-binding Rossmann-fold domains"/>
    <property type="match status" value="1"/>
</dbReference>
<protein>
    <submittedName>
        <fullName evidence="5">Uncharacterized protein</fullName>
    </submittedName>
</protein>
<dbReference type="Pfam" id="PF00106">
    <property type="entry name" value="adh_short"/>
    <property type="match status" value="1"/>
</dbReference>
<dbReference type="PRINTS" id="PR00080">
    <property type="entry name" value="SDRFAMILY"/>
</dbReference>
<dbReference type="EnsemblPlants" id="TraesCS5B02G268900.1">
    <property type="protein sequence ID" value="TraesCS5B02G268900.1"/>
    <property type="gene ID" value="TraesCS5B02G268900"/>
</dbReference>
<dbReference type="Gramene" id="TraesROB_scaffold_114291_01G000100.1">
    <property type="protein sequence ID" value="TraesROB_scaffold_114291_01G000100.1"/>
    <property type="gene ID" value="TraesROB_scaffold_114291_01G000100"/>
</dbReference>
<keyword evidence="2" id="KW-0560">Oxidoreductase</keyword>
<dbReference type="RefSeq" id="XP_044393314.1">
    <property type="nucleotide sequence ID" value="XM_044537379.1"/>
</dbReference>
<evidence type="ECO:0000256" key="2">
    <source>
        <dbReference type="ARBA" id="ARBA00023002"/>
    </source>
</evidence>
<organism evidence="5">
    <name type="scientific">Triticum aestivum</name>
    <name type="common">Wheat</name>
    <dbReference type="NCBI Taxonomy" id="4565"/>
    <lineage>
        <taxon>Eukaryota</taxon>
        <taxon>Viridiplantae</taxon>
        <taxon>Streptophyta</taxon>
        <taxon>Embryophyta</taxon>
        <taxon>Tracheophyta</taxon>
        <taxon>Spermatophyta</taxon>
        <taxon>Magnoliopsida</taxon>
        <taxon>Liliopsida</taxon>
        <taxon>Poales</taxon>
        <taxon>Poaceae</taxon>
        <taxon>BOP clade</taxon>
        <taxon>Pooideae</taxon>
        <taxon>Triticodae</taxon>
        <taxon>Triticeae</taxon>
        <taxon>Triticinae</taxon>
        <taxon>Triticum</taxon>
    </lineage>
</organism>
<evidence type="ECO:0000256" key="1">
    <source>
        <dbReference type="ARBA" id="ARBA00004240"/>
    </source>
</evidence>
<dbReference type="Gramene" id="TraesCS5B02G268900.1">
    <property type="protein sequence ID" value="TraesCS5B02G268900.1"/>
    <property type="gene ID" value="TraesCS5B02G268900"/>
</dbReference>
<dbReference type="STRING" id="4565.A0A3B6LP30"/>
<dbReference type="FunFam" id="3.40.50.720:FF:000438">
    <property type="entry name" value="Os06g0299100 protein"/>
    <property type="match status" value="1"/>
</dbReference>
<dbReference type="PANTHER" id="PTHR43899:SF38">
    <property type="entry name" value="OS06G0300200 PROTEIN"/>
    <property type="match status" value="1"/>
</dbReference>
<reference evidence="5" key="1">
    <citation type="submission" date="2018-08" db="EMBL/GenBank/DDBJ databases">
        <authorList>
            <person name="Rossello M."/>
        </authorList>
    </citation>
    <scope>NUCLEOTIDE SEQUENCE [LARGE SCALE GENOMIC DNA]</scope>
    <source>
        <strain evidence="5">cv. Chinese Spring</strain>
    </source>
</reference>
<reference evidence="5" key="2">
    <citation type="submission" date="2018-10" db="UniProtKB">
        <authorList>
            <consortium name="EnsemblPlants"/>
        </authorList>
    </citation>
    <scope>IDENTIFICATION</scope>
</reference>
<dbReference type="InterPro" id="IPR002347">
    <property type="entry name" value="SDR_fam"/>
</dbReference>
<comment type="subcellular location">
    <subcellularLocation>
        <location evidence="1">Endoplasmic reticulum</location>
    </subcellularLocation>
</comment>
<comment type="similarity">
    <text evidence="3">Belongs to the short-chain dehydrogenases/reductases (SDR) family.</text>
</comment>
<sequence>MSMSTLPNCAFVAQPHLQVPETHRVREMAVPVWFFSLALLGALHVVAISFRLIAYFSVFLRRPIDLRHRYGAWAIVTGPTSGIGRSMALELAERGLNLVLVGRDPAKLRDISETISRAHAAVQIKTVLFDFSLVSTAQGDEAMRRLREAVAGLDVGVLVNNAGVAKPGAVYLHEVDAEAWVRMIRVNALALTEVTAAVLPGMLRRGRGAIVNIGSGSSFALPSYPLYSVYVATKRYVLEFSSSLSVEYKSRGIDVQCQVPFLVETNMVSSAARVIRQFVLTPDAYARAAVSWIGHGSLCVPNAVHRLQGWYLYLCCFSPDFTDRGLLRRNLKQRVIFRRLRSWRKSQGNYEEWRLASSSKRYTRRAGMLTVLWSILLGEMPTSWLICVLSKAIHPEGSAYGLVIYRECSVKNTLIL</sequence>
<evidence type="ECO:0000256" key="3">
    <source>
        <dbReference type="RuleBase" id="RU000363"/>
    </source>
</evidence>
<dbReference type="AlphaFoldDB" id="A0A3B6LP30"/>
<dbReference type="OrthoDB" id="5545019at2759"/>
<name>A0A3B6LP30_WHEAT</name>
<dbReference type="InterPro" id="IPR036291">
    <property type="entry name" value="NAD(P)-bd_dom_sf"/>
</dbReference>
<feature type="transmembrane region" description="Helical" evidence="4">
    <location>
        <begin position="32"/>
        <end position="60"/>
    </location>
</feature>
<keyword evidence="4" id="KW-1133">Transmembrane helix</keyword>
<dbReference type="PaxDb" id="4565-Traes_5BL_2A38F1702.2"/>
<keyword evidence="6" id="KW-1185">Reference proteome</keyword>
<evidence type="ECO:0000256" key="4">
    <source>
        <dbReference type="SAM" id="Phobius"/>
    </source>
</evidence>
<dbReference type="GO" id="GO:0045703">
    <property type="term" value="F:ketoreductase activity"/>
    <property type="evidence" value="ECO:0000318"/>
    <property type="project" value="GO_Central"/>
</dbReference>
<dbReference type="Gramene" id="TraesPARA_EIv1.0_1696410.2">
    <property type="protein sequence ID" value="TraesPARA_EIv1.0_1696410.2.CDS"/>
    <property type="gene ID" value="TraesPARA_EIv1.0_1696410"/>
</dbReference>
<proteinExistence type="inferred from homology"/>